<evidence type="ECO:0000256" key="3">
    <source>
        <dbReference type="ARBA" id="ARBA00004496"/>
    </source>
</evidence>
<dbReference type="PROSITE" id="PS50109">
    <property type="entry name" value="HIS_KIN"/>
    <property type="match status" value="1"/>
</dbReference>
<feature type="coiled-coil region" evidence="19">
    <location>
        <begin position="178"/>
        <end position="205"/>
    </location>
</feature>
<evidence type="ECO:0000256" key="4">
    <source>
        <dbReference type="ARBA" id="ARBA00012438"/>
    </source>
</evidence>
<evidence type="ECO:0000256" key="11">
    <source>
        <dbReference type="ARBA" id="ARBA00022741"/>
    </source>
</evidence>
<keyword evidence="10" id="KW-0479">Metal-binding</keyword>
<dbReference type="PRINTS" id="PR00344">
    <property type="entry name" value="BCTRLSENSOR"/>
</dbReference>
<dbReference type="Gene3D" id="3.30.565.10">
    <property type="entry name" value="Histidine kinase-like ATPase, C-terminal domain"/>
    <property type="match status" value="1"/>
</dbReference>
<evidence type="ECO:0000256" key="8">
    <source>
        <dbReference type="ARBA" id="ARBA00022553"/>
    </source>
</evidence>
<proteinExistence type="predicted"/>
<evidence type="ECO:0000256" key="5">
    <source>
        <dbReference type="ARBA" id="ARBA00017322"/>
    </source>
</evidence>
<feature type="transmembrane region" description="Helical" evidence="20">
    <location>
        <begin position="79"/>
        <end position="109"/>
    </location>
</feature>
<comment type="caution">
    <text evidence="22">The sequence shown here is derived from an EMBL/GenBank/DDBJ whole genome shotgun (WGS) entry which is preliminary data.</text>
</comment>
<keyword evidence="14" id="KW-0408">Iron</keyword>
<organism evidence="22 23">
    <name type="scientific">Sphaerisporangium rufum</name>
    <dbReference type="NCBI Taxonomy" id="1381558"/>
    <lineage>
        <taxon>Bacteria</taxon>
        <taxon>Bacillati</taxon>
        <taxon>Actinomycetota</taxon>
        <taxon>Actinomycetes</taxon>
        <taxon>Streptosporangiales</taxon>
        <taxon>Streptosporangiaceae</taxon>
        <taxon>Sphaerisporangium</taxon>
    </lineage>
</organism>
<keyword evidence="16" id="KW-0411">Iron-sulfur</keyword>
<evidence type="ECO:0000259" key="21">
    <source>
        <dbReference type="PROSITE" id="PS50109"/>
    </source>
</evidence>
<dbReference type="GO" id="GO:0016020">
    <property type="term" value="C:membrane"/>
    <property type="evidence" value="ECO:0007669"/>
    <property type="project" value="InterPro"/>
</dbReference>
<keyword evidence="20" id="KW-0472">Membrane</keyword>
<evidence type="ECO:0000256" key="19">
    <source>
        <dbReference type="SAM" id="Coils"/>
    </source>
</evidence>
<keyword evidence="15" id="KW-0902">Two-component regulatory system</keyword>
<dbReference type="Pfam" id="PF02518">
    <property type="entry name" value="HATPase_c"/>
    <property type="match status" value="1"/>
</dbReference>
<dbReference type="EC" id="2.7.13.3" evidence="4"/>
<accession>A0A919R1V2</accession>
<feature type="transmembrane region" description="Helical" evidence="20">
    <location>
        <begin position="146"/>
        <end position="168"/>
    </location>
</feature>
<keyword evidence="9" id="KW-0808">Transferase</keyword>
<dbReference type="AlphaFoldDB" id="A0A919R1V2"/>
<comment type="catalytic activity">
    <reaction evidence="1">
        <text>ATP + protein L-histidine = ADP + protein N-phospho-L-histidine.</text>
        <dbReference type="EC" id="2.7.13.3"/>
    </reaction>
</comment>
<sequence length="401" mass="42358">MIVPDERPGAGAAGPHAWENSRRGWDGLLVVSVLVPAAFVLTEDAPAPHRLLVAGLLLAIIPAWAWVGRPAVARDAYRWGIAYIALLVALFTPAVLLDPACTFALFGLCPQAFITLHRGNQAIGGVLALALPCALRFAFVDRSVGGAFNLVTIATTTVFFCVVFGGWLDRITTQSRERAELITELEASRAEVARLSAERGALAERERLAGEIHDTLAQGFTSIIMLIQAAEARPDPARHLELAARTARENLAEARALIEALRPAPLDGSPLDEALRRITGRIGDELGVPATFTVTGAARPLRPRTEVVVVRSAQEALANVRKHATPASVAVGIDYGDGEVTLHVRDDGTGFPADRPPGGAGGYGLTAMRQRAAQAGGEVTVDSAPGRGTLVTVRLPAEETA</sequence>
<evidence type="ECO:0000313" key="22">
    <source>
        <dbReference type="EMBL" id="GII78079.1"/>
    </source>
</evidence>
<feature type="transmembrane region" description="Helical" evidence="20">
    <location>
        <begin position="49"/>
        <end position="67"/>
    </location>
</feature>
<keyword evidence="11" id="KW-0547">Nucleotide-binding</keyword>
<keyword evidence="8" id="KW-0597">Phosphoprotein</keyword>
<dbReference type="InterPro" id="IPR005467">
    <property type="entry name" value="His_kinase_dom"/>
</dbReference>
<keyword evidence="6" id="KW-0004">4Fe-4S</keyword>
<comment type="cofactor">
    <cofactor evidence="2">
        <name>[4Fe-4S] cluster</name>
        <dbReference type="ChEBI" id="CHEBI:49883"/>
    </cofactor>
</comment>
<dbReference type="PANTHER" id="PTHR24421">
    <property type="entry name" value="NITRATE/NITRITE SENSOR PROTEIN NARX-RELATED"/>
    <property type="match status" value="1"/>
</dbReference>
<evidence type="ECO:0000256" key="12">
    <source>
        <dbReference type="ARBA" id="ARBA00022777"/>
    </source>
</evidence>
<feature type="domain" description="Histidine kinase" evidence="21">
    <location>
        <begin position="315"/>
        <end position="399"/>
    </location>
</feature>
<keyword evidence="7" id="KW-0963">Cytoplasm</keyword>
<evidence type="ECO:0000313" key="23">
    <source>
        <dbReference type="Proteomes" id="UP000655287"/>
    </source>
</evidence>
<dbReference type="GO" id="GO:0051539">
    <property type="term" value="F:4 iron, 4 sulfur cluster binding"/>
    <property type="evidence" value="ECO:0007669"/>
    <property type="project" value="UniProtKB-KW"/>
</dbReference>
<evidence type="ECO:0000256" key="13">
    <source>
        <dbReference type="ARBA" id="ARBA00022840"/>
    </source>
</evidence>
<dbReference type="InterPro" id="IPR017205">
    <property type="entry name" value="Sig_transdc_His_kinase_ChrS"/>
</dbReference>
<dbReference type="SMART" id="SM00387">
    <property type="entry name" value="HATPase_c"/>
    <property type="match status" value="1"/>
</dbReference>
<dbReference type="Proteomes" id="UP000655287">
    <property type="component" value="Unassembled WGS sequence"/>
</dbReference>
<dbReference type="SUPFAM" id="SSF55874">
    <property type="entry name" value="ATPase domain of HSP90 chaperone/DNA topoisomerase II/histidine kinase"/>
    <property type="match status" value="1"/>
</dbReference>
<dbReference type="GO" id="GO:0046872">
    <property type="term" value="F:metal ion binding"/>
    <property type="evidence" value="ECO:0007669"/>
    <property type="project" value="UniProtKB-KW"/>
</dbReference>
<dbReference type="Pfam" id="PF07730">
    <property type="entry name" value="HisKA_3"/>
    <property type="match status" value="1"/>
</dbReference>
<keyword evidence="13" id="KW-0067">ATP-binding</keyword>
<comment type="subcellular location">
    <subcellularLocation>
        <location evidence="3">Cytoplasm</location>
    </subcellularLocation>
</comment>
<keyword evidence="12 22" id="KW-0418">Kinase</keyword>
<evidence type="ECO:0000256" key="17">
    <source>
        <dbReference type="ARBA" id="ARBA00024827"/>
    </source>
</evidence>
<keyword evidence="19" id="KW-0175">Coiled coil</keyword>
<evidence type="ECO:0000256" key="10">
    <source>
        <dbReference type="ARBA" id="ARBA00022723"/>
    </source>
</evidence>
<evidence type="ECO:0000256" key="16">
    <source>
        <dbReference type="ARBA" id="ARBA00023014"/>
    </source>
</evidence>
<evidence type="ECO:0000256" key="20">
    <source>
        <dbReference type="SAM" id="Phobius"/>
    </source>
</evidence>
<dbReference type="CDD" id="cd16917">
    <property type="entry name" value="HATPase_UhpB-NarQ-NarX-like"/>
    <property type="match status" value="1"/>
</dbReference>
<dbReference type="GO" id="GO:0005737">
    <property type="term" value="C:cytoplasm"/>
    <property type="evidence" value="ECO:0007669"/>
    <property type="project" value="UniProtKB-SubCell"/>
</dbReference>
<dbReference type="PANTHER" id="PTHR24421:SF10">
    <property type="entry name" value="NITRATE_NITRITE SENSOR PROTEIN NARQ"/>
    <property type="match status" value="1"/>
</dbReference>
<dbReference type="PIRSF" id="PIRSF037434">
    <property type="entry name" value="STHK_ChrS"/>
    <property type="match status" value="1"/>
</dbReference>
<dbReference type="GO" id="GO:0000155">
    <property type="term" value="F:phosphorelay sensor kinase activity"/>
    <property type="evidence" value="ECO:0007669"/>
    <property type="project" value="InterPro"/>
</dbReference>
<evidence type="ECO:0000256" key="15">
    <source>
        <dbReference type="ARBA" id="ARBA00023012"/>
    </source>
</evidence>
<evidence type="ECO:0000256" key="2">
    <source>
        <dbReference type="ARBA" id="ARBA00001966"/>
    </source>
</evidence>
<protein>
    <recommendedName>
        <fullName evidence="5">Oxygen sensor histidine kinase NreB</fullName>
        <ecNumber evidence="4">2.7.13.3</ecNumber>
    </recommendedName>
    <alternativeName>
        <fullName evidence="18">Nitrogen regulation protein B</fullName>
    </alternativeName>
</protein>
<dbReference type="InterPro" id="IPR036890">
    <property type="entry name" value="HATPase_C_sf"/>
</dbReference>
<evidence type="ECO:0000256" key="1">
    <source>
        <dbReference type="ARBA" id="ARBA00000085"/>
    </source>
</evidence>
<keyword evidence="20" id="KW-0812">Transmembrane</keyword>
<dbReference type="Gene3D" id="1.20.5.1930">
    <property type="match status" value="1"/>
</dbReference>
<dbReference type="InterPro" id="IPR050482">
    <property type="entry name" value="Sensor_HK_TwoCompSys"/>
</dbReference>
<reference evidence="22" key="1">
    <citation type="submission" date="2021-01" db="EMBL/GenBank/DDBJ databases">
        <title>Whole genome shotgun sequence of Sphaerisporangium rufum NBRC 109079.</title>
        <authorList>
            <person name="Komaki H."/>
            <person name="Tamura T."/>
        </authorList>
    </citation>
    <scope>NUCLEOTIDE SEQUENCE</scope>
    <source>
        <strain evidence="22">NBRC 109079</strain>
    </source>
</reference>
<gene>
    <name evidence="22" type="ORF">Sru01_30610</name>
</gene>
<evidence type="ECO:0000256" key="14">
    <source>
        <dbReference type="ARBA" id="ARBA00023004"/>
    </source>
</evidence>
<keyword evidence="23" id="KW-1185">Reference proteome</keyword>
<dbReference type="EMBL" id="BOOU01000044">
    <property type="protein sequence ID" value="GII78079.1"/>
    <property type="molecule type" value="Genomic_DNA"/>
</dbReference>
<name>A0A919R1V2_9ACTN</name>
<feature type="transmembrane region" description="Helical" evidence="20">
    <location>
        <begin position="121"/>
        <end position="140"/>
    </location>
</feature>
<evidence type="ECO:0000256" key="7">
    <source>
        <dbReference type="ARBA" id="ARBA00022490"/>
    </source>
</evidence>
<dbReference type="GO" id="GO:0005524">
    <property type="term" value="F:ATP binding"/>
    <property type="evidence" value="ECO:0007669"/>
    <property type="project" value="UniProtKB-KW"/>
</dbReference>
<dbReference type="InterPro" id="IPR011712">
    <property type="entry name" value="Sig_transdc_His_kin_sub3_dim/P"/>
</dbReference>
<evidence type="ECO:0000256" key="18">
    <source>
        <dbReference type="ARBA" id="ARBA00030800"/>
    </source>
</evidence>
<evidence type="ECO:0000256" key="9">
    <source>
        <dbReference type="ARBA" id="ARBA00022679"/>
    </source>
</evidence>
<dbReference type="InterPro" id="IPR003594">
    <property type="entry name" value="HATPase_dom"/>
</dbReference>
<keyword evidence="20" id="KW-1133">Transmembrane helix</keyword>
<evidence type="ECO:0000256" key="6">
    <source>
        <dbReference type="ARBA" id="ARBA00022485"/>
    </source>
</evidence>
<comment type="function">
    <text evidence="17">Member of the two-component regulatory system NreB/NreC involved in the control of dissimilatory nitrate/nitrite reduction in response to oxygen. NreB functions as a direct oxygen sensor histidine kinase which is autophosphorylated, in the absence of oxygen, probably at the conserved histidine residue, and transfers its phosphate group probably to a conserved aspartate residue of NreC. NreB/NreC activates the expression of the nitrate (narGHJI) and nitrite (nir) reductase operons, as well as the putative nitrate transporter gene narT.</text>
</comment>
<dbReference type="GO" id="GO:0046983">
    <property type="term" value="F:protein dimerization activity"/>
    <property type="evidence" value="ECO:0007669"/>
    <property type="project" value="InterPro"/>
</dbReference>
<dbReference type="InterPro" id="IPR004358">
    <property type="entry name" value="Sig_transdc_His_kin-like_C"/>
</dbReference>